<sequence length="175" mass="18845">MARAPGVLAAAAALGAVVILAAAAGWHGAVGNSCTNAFPGLISHTERAAAQPMSGPGHHGHGHEHGWHYLSATAKMWASTHNDTLNVKMSSVVDALNDCQKKMGTGYLSAFRDRVKNVIQKYSIERHWESLNEETGGMNDVLYQLYTITNDLKHLTLAHLFDKPCFLGLLAVQVC</sequence>
<evidence type="ECO:0000313" key="4">
    <source>
        <dbReference type="EnsemblPlants" id="KQL28298"/>
    </source>
</evidence>
<evidence type="ECO:0000256" key="1">
    <source>
        <dbReference type="SAM" id="SignalP"/>
    </source>
</evidence>
<proteinExistence type="predicted"/>
<reference evidence="4" key="3">
    <citation type="submission" date="2018-08" db="UniProtKB">
        <authorList>
            <consortium name="EnsemblPlants"/>
        </authorList>
    </citation>
    <scope>IDENTIFICATION</scope>
    <source>
        <strain evidence="4">Yugu1</strain>
    </source>
</reference>
<evidence type="ECO:0000259" key="2">
    <source>
        <dbReference type="Pfam" id="PF07944"/>
    </source>
</evidence>
<protein>
    <recommendedName>
        <fullName evidence="2">Non-reducing end beta-L-arabinofuranosidase-like GH127 catalytic domain-containing protein</fullName>
    </recommendedName>
</protein>
<dbReference type="Gramene" id="KQL28298">
    <property type="protein sequence ID" value="KQL28298"/>
    <property type="gene ID" value="SETIT_019634mg"/>
</dbReference>
<dbReference type="Pfam" id="PF07944">
    <property type="entry name" value="Beta-AFase-like_GH127_cat"/>
    <property type="match status" value="1"/>
</dbReference>
<feature type="chain" id="PRO_5010127332" description="Non-reducing end beta-L-arabinofuranosidase-like GH127 catalytic domain-containing protein" evidence="1">
    <location>
        <begin position="32"/>
        <end position="175"/>
    </location>
</feature>
<name>K3YZC6_SETIT</name>
<dbReference type="AlphaFoldDB" id="K3YZC6"/>
<dbReference type="PANTHER" id="PTHR31151">
    <property type="entry name" value="PROLINE-TRNA LIGASE (DUF1680)"/>
    <property type="match status" value="1"/>
</dbReference>
<dbReference type="eggNOG" id="ENOG502QRCI">
    <property type="taxonomic scope" value="Eukaryota"/>
</dbReference>
<reference evidence="3" key="2">
    <citation type="submission" date="2015-07" db="EMBL/GenBank/DDBJ databases">
        <authorList>
            <person name="Noorani M."/>
        </authorList>
    </citation>
    <scope>NUCLEOTIDE SEQUENCE</scope>
    <source>
        <strain evidence="3">Yugu1</strain>
    </source>
</reference>
<dbReference type="PANTHER" id="PTHR31151:SF3">
    <property type="entry name" value="OS02G0195500 PROTEIN"/>
    <property type="match status" value="1"/>
</dbReference>
<dbReference type="Proteomes" id="UP000004995">
    <property type="component" value="Unassembled WGS sequence"/>
</dbReference>
<evidence type="ECO:0000313" key="5">
    <source>
        <dbReference type="Proteomes" id="UP000004995"/>
    </source>
</evidence>
<evidence type="ECO:0000313" key="3">
    <source>
        <dbReference type="EMBL" id="RCV05039.1"/>
    </source>
</evidence>
<accession>K3YZC6</accession>
<reference evidence="3 5" key="1">
    <citation type="journal article" date="2012" name="Nat. Biotechnol.">
        <title>Reference genome sequence of the model plant Setaria.</title>
        <authorList>
            <person name="Bennetzen J.L."/>
            <person name="Schmutz J."/>
            <person name="Wang H."/>
            <person name="Percifield R."/>
            <person name="Hawkins J."/>
            <person name="Pontaroli A.C."/>
            <person name="Estep M."/>
            <person name="Feng L."/>
            <person name="Vaughn J.N."/>
            <person name="Grimwood J."/>
            <person name="Jenkins J."/>
            <person name="Barry K."/>
            <person name="Lindquist E."/>
            <person name="Hellsten U."/>
            <person name="Deshpande S."/>
            <person name="Wang X."/>
            <person name="Wu X."/>
            <person name="Mitros T."/>
            <person name="Triplett J."/>
            <person name="Yang X."/>
            <person name="Ye C.Y."/>
            <person name="Mauro-Herrera M."/>
            <person name="Wang L."/>
            <person name="Li P."/>
            <person name="Sharma M."/>
            <person name="Sharma R."/>
            <person name="Ronald P.C."/>
            <person name="Panaud O."/>
            <person name="Kellogg E.A."/>
            <person name="Brutnell T.P."/>
            <person name="Doust A.N."/>
            <person name="Tuskan G.A."/>
            <person name="Rokhsar D."/>
            <person name="Devos K.M."/>
        </authorList>
    </citation>
    <scope>NUCLEOTIDE SEQUENCE [LARGE SCALE GENOMIC DNA]</scope>
    <source>
        <strain evidence="5">cv. Yugu1</strain>
        <strain evidence="3">Yugu1</strain>
    </source>
</reference>
<keyword evidence="1" id="KW-0732">Signal</keyword>
<feature type="domain" description="Non-reducing end beta-L-arabinofuranosidase-like GH127 catalytic" evidence="2">
    <location>
        <begin position="45"/>
        <end position="128"/>
    </location>
</feature>
<dbReference type="HOGENOM" id="CLU_1535122_0_0_1"/>
<keyword evidence="5" id="KW-1185">Reference proteome</keyword>
<dbReference type="EnsemblPlants" id="KQL28298">
    <property type="protein sequence ID" value="KQL28298"/>
    <property type="gene ID" value="SETIT_019634mg"/>
</dbReference>
<feature type="signal peptide" evidence="1">
    <location>
        <begin position="1"/>
        <end position="31"/>
    </location>
</feature>
<dbReference type="EMBL" id="AGNK02000067">
    <property type="status" value="NOT_ANNOTATED_CDS"/>
    <property type="molecule type" value="Genomic_DNA"/>
</dbReference>
<gene>
    <name evidence="3" type="ORF">SETIT_1G050200v2</name>
</gene>
<dbReference type="OrthoDB" id="646860at2759"/>
<dbReference type="InterPro" id="IPR012878">
    <property type="entry name" value="Beta-AFase-like_GH127_cat"/>
</dbReference>
<dbReference type="EMBL" id="CM003528">
    <property type="protein sequence ID" value="RCV05039.1"/>
    <property type="molecule type" value="Genomic_DNA"/>
</dbReference>
<organism evidence="4 5">
    <name type="scientific">Setaria italica</name>
    <name type="common">Foxtail millet</name>
    <name type="synonym">Panicum italicum</name>
    <dbReference type="NCBI Taxonomy" id="4555"/>
    <lineage>
        <taxon>Eukaryota</taxon>
        <taxon>Viridiplantae</taxon>
        <taxon>Streptophyta</taxon>
        <taxon>Embryophyta</taxon>
        <taxon>Tracheophyta</taxon>
        <taxon>Spermatophyta</taxon>
        <taxon>Magnoliopsida</taxon>
        <taxon>Liliopsida</taxon>
        <taxon>Poales</taxon>
        <taxon>Poaceae</taxon>
        <taxon>PACMAD clade</taxon>
        <taxon>Panicoideae</taxon>
        <taxon>Panicodae</taxon>
        <taxon>Paniceae</taxon>
        <taxon>Cenchrinae</taxon>
        <taxon>Setaria</taxon>
    </lineage>
</organism>